<dbReference type="InParanoid" id="A0A7J8J142"/>
<gene>
    <name evidence="1" type="ORF">HJG59_010421</name>
</gene>
<dbReference type="Proteomes" id="UP000550707">
    <property type="component" value="Unassembled WGS sequence"/>
</dbReference>
<keyword evidence="2" id="KW-1185">Reference proteome</keyword>
<organism evidence="1 2">
    <name type="scientific">Molossus molossus</name>
    <name type="common">Pallas' mastiff bat</name>
    <name type="synonym">Vespertilio molossus</name>
    <dbReference type="NCBI Taxonomy" id="27622"/>
    <lineage>
        <taxon>Eukaryota</taxon>
        <taxon>Metazoa</taxon>
        <taxon>Chordata</taxon>
        <taxon>Craniata</taxon>
        <taxon>Vertebrata</taxon>
        <taxon>Euteleostomi</taxon>
        <taxon>Mammalia</taxon>
        <taxon>Eutheria</taxon>
        <taxon>Laurasiatheria</taxon>
        <taxon>Chiroptera</taxon>
        <taxon>Yangochiroptera</taxon>
        <taxon>Molossidae</taxon>
        <taxon>Molossus</taxon>
    </lineage>
</organism>
<dbReference type="EMBL" id="JACASF010000003">
    <property type="protein sequence ID" value="KAF6490055.1"/>
    <property type="molecule type" value="Genomic_DNA"/>
</dbReference>
<accession>A0A7J8J142</accession>
<comment type="caution">
    <text evidence="1">The sequence shown here is derived from an EMBL/GenBank/DDBJ whole genome shotgun (WGS) entry which is preliminary data.</text>
</comment>
<name>A0A7J8J142_MOLMO</name>
<protein>
    <submittedName>
        <fullName evidence="1">Uncharacterized protein</fullName>
    </submittedName>
</protein>
<proteinExistence type="predicted"/>
<dbReference type="AlphaFoldDB" id="A0A7J8J142"/>
<evidence type="ECO:0000313" key="1">
    <source>
        <dbReference type="EMBL" id="KAF6490055.1"/>
    </source>
</evidence>
<evidence type="ECO:0000313" key="2">
    <source>
        <dbReference type="Proteomes" id="UP000550707"/>
    </source>
</evidence>
<reference evidence="1 2" key="1">
    <citation type="journal article" date="2020" name="Nature">
        <title>Six reference-quality genomes reveal evolution of bat adaptations.</title>
        <authorList>
            <person name="Jebb D."/>
            <person name="Huang Z."/>
            <person name="Pippel M."/>
            <person name="Hughes G.M."/>
            <person name="Lavrichenko K."/>
            <person name="Devanna P."/>
            <person name="Winkler S."/>
            <person name="Jermiin L.S."/>
            <person name="Skirmuntt E.C."/>
            <person name="Katzourakis A."/>
            <person name="Burkitt-Gray L."/>
            <person name="Ray D.A."/>
            <person name="Sullivan K.A.M."/>
            <person name="Roscito J.G."/>
            <person name="Kirilenko B.M."/>
            <person name="Davalos L.M."/>
            <person name="Corthals A.P."/>
            <person name="Power M.L."/>
            <person name="Jones G."/>
            <person name="Ransome R.D."/>
            <person name="Dechmann D.K.N."/>
            <person name="Locatelli A.G."/>
            <person name="Puechmaille S.J."/>
            <person name="Fedrigo O."/>
            <person name="Jarvis E.D."/>
            <person name="Hiller M."/>
            <person name="Vernes S.C."/>
            <person name="Myers E.W."/>
            <person name="Teeling E.C."/>
        </authorList>
    </citation>
    <scope>NUCLEOTIDE SEQUENCE [LARGE SCALE GENOMIC DNA]</scope>
    <source>
        <strain evidence="1">MMolMol1</strain>
        <tissue evidence="1">Muscle</tissue>
    </source>
</reference>
<sequence length="134" mass="15975">MISNFREDRFWLTLMGQVLRCEPLSCALLGQQHVRFMWHFYCNHVNVRCKLRRIAGSDAGFSHTEHTKRHFLCQEEIAISNGQTCWIFDKPVGWFSFKDADRRYIIEFPHSAQTGYPVRKLECKMMCNCFNYKN</sequence>